<feature type="transmembrane region" description="Helical" evidence="1">
    <location>
        <begin position="5"/>
        <end position="23"/>
    </location>
</feature>
<protein>
    <submittedName>
        <fullName evidence="2">Uncharacterized protein</fullName>
    </submittedName>
</protein>
<proteinExistence type="predicted"/>
<reference evidence="2" key="1">
    <citation type="submission" date="2014-11" db="EMBL/GenBank/DDBJ databases">
        <authorList>
            <person name="Amaro Gonzalez C."/>
        </authorList>
    </citation>
    <scope>NUCLEOTIDE SEQUENCE</scope>
</reference>
<evidence type="ECO:0000256" key="1">
    <source>
        <dbReference type="SAM" id="Phobius"/>
    </source>
</evidence>
<sequence>MLNVIYSQCFFSFPFCFFFFLHFETEVQELP</sequence>
<keyword evidence="1" id="KW-0812">Transmembrane</keyword>
<name>A0A0E9R913_ANGAN</name>
<reference evidence="2" key="2">
    <citation type="journal article" date="2015" name="Fish Shellfish Immunol.">
        <title>Early steps in the European eel (Anguilla anguilla)-Vibrio vulnificus interaction in the gills: Role of the RtxA13 toxin.</title>
        <authorList>
            <person name="Callol A."/>
            <person name="Pajuelo D."/>
            <person name="Ebbesson L."/>
            <person name="Teles M."/>
            <person name="MacKenzie S."/>
            <person name="Amaro C."/>
        </authorList>
    </citation>
    <scope>NUCLEOTIDE SEQUENCE</scope>
</reference>
<keyword evidence="1" id="KW-1133">Transmembrane helix</keyword>
<keyword evidence="1" id="KW-0472">Membrane</keyword>
<organism evidence="2">
    <name type="scientific">Anguilla anguilla</name>
    <name type="common">European freshwater eel</name>
    <name type="synonym">Muraena anguilla</name>
    <dbReference type="NCBI Taxonomy" id="7936"/>
    <lineage>
        <taxon>Eukaryota</taxon>
        <taxon>Metazoa</taxon>
        <taxon>Chordata</taxon>
        <taxon>Craniata</taxon>
        <taxon>Vertebrata</taxon>
        <taxon>Euteleostomi</taxon>
        <taxon>Actinopterygii</taxon>
        <taxon>Neopterygii</taxon>
        <taxon>Teleostei</taxon>
        <taxon>Anguilliformes</taxon>
        <taxon>Anguillidae</taxon>
        <taxon>Anguilla</taxon>
    </lineage>
</organism>
<dbReference type="EMBL" id="GBXM01083607">
    <property type="protein sequence ID" value="JAH24970.1"/>
    <property type="molecule type" value="Transcribed_RNA"/>
</dbReference>
<dbReference type="AlphaFoldDB" id="A0A0E9R913"/>
<accession>A0A0E9R913</accession>
<evidence type="ECO:0000313" key="2">
    <source>
        <dbReference type="EMBL" id="JAH24970.1"/>
    </source>
</evidence>